<dbReference type="PANTHER" id="PTHR47349:SF1">
    <property type="entry name" value="AER328WP"/>
    <property type="match status" value="1"/>
</dbReference>
<feature type="compositionally biased region" description="Polar residues" evidence="1">
    <location>
        <begin position="26"/>
        <end position="45"/>
    </location>
</feature>
<feature type="compositionally biased region" description="Low complexity" evidence="1">
    <location>
        <begin position="121"/>
        <end position="134"/>
    </location>
</feature>
<proteinExistence type="predicted"/>
<gene>
    <name evidence="3" type="ORF">K435DRAFT_684718</name>
</gene>
<dbReference type="InterPro" id="IPR058934">
    <property type="entry name" value="YMC020W-like"/>
</dbReference>
<organism evidence="3 4">
    <name type="scientific">Dendrothele bispora (strain CBS 962.96)</name>
    <dbReference type="NCBI Taxonomy" id="1314807"/>
    <lineage>
        <taxon>Eukaryota</taxon>
        <taxon>Fungi</taxon>
        <taxon>Dikarya</taxon>
        <taxon>Basidiomycota</taxon>
        <taxon>Agaricomycotina</taxon>
        <taxon>Agaricomycetes</taxon>
        <taxon>Agaricomycetidae</taxon>
        <taxon>Agaricales</taxon>
        <taxon>Agaricales incertae sedis</taxon>
        <taxon>Dendrothele</taxon>
    </lineage>
</organism>
<reference evidence="3 4" key="1">
    <citation type="journal article" date="2019" name="Nat. Ecol. Evol.">
        <title>Megaphylogeny resolves global patterns of mushroom evolution.</title>
        <authorList>
            <person name="Varga T."/>
            <person name="Krizsan K."/>
            <person name="Foldi C."/>
            <person name="Dima B."/>
            <person name="Sanchez-Garcia M."/>
            <person name="Sanchez-Ramirez S."/>
            <person name="Szollosi G.J."/>
            <person name="Szarkandi J.G."/>
            <person name="Papp V."/>
            <person name="Albert L."/>
            <person name="Andreopoulos W."/>
            <person name="Angelini C."/>
            <person name="Antonin V."/>
            <person name="Barry K.W."/>
            <person name="Bougher N.L."/>
            <person name="Buchanan P."/>
            <person name="Buyck B."/>
            <person name="Bense V."/>
            <person name="Catcheside P."/>
            <person name="Chovatia M."/>
            <person name="Cooper J."/>
            <person name="Damon W."/>
            <person name="Desjardin D."/>
            <person name="Finy P."/>
            <person name="Geml J."/>
            <person name="Haridas S."/>
            <person name="Hughes K."/>
            <person name="Justo A."/>
            <person name="Karasinski D."/>
            <person name="Kautmanova I."/>
            <person name="Kiss B."/>
            <person name="Kocsube S."/>
            <person name="Kotiranta H."/>
            <person name="LaButti K.M."/>
            <person name="Lechner B.E."/>
            <person name="Liimatainen K."/>
            <person name="Lipzen A."/>
            <person name="Lukacs Z."/>
            <person name="Mihaltcheva S."/>
            <person name="Morgado L.N."/>
            <person name="Niskanen T."/>
            <person name="Noordeloos M.E."/>
            <person name="Ohm R.A."/>
            <person name="Ortiz-Santana B."/>
            <person name="Ovrebo C."/>
            <person name="Racz N."/>
            <person name="Riley R."/>
            <person name="Savchenko A."/>
            <person name="Shiryaev A."/>
            <person name="Soop K."/>
            <person name="Spirin V."/>
            <person name="Szebenyi C."/>
            <person name="Tomsovsky M."/>
            <person name="Tulloss R.E."/>
            <person name="Uehling J."/>
            <person name="Grigoriev I.V."/>
            <person name="Vagvolgyi C."/>
            <person name="Papp T."/>
            <person name="Martin F.M."/>
            <person name="Miettinen O."/>
            <person name="Hibbett D.S."/>
            <person name="Nagy L.G."/>
        </authorList>
    </citation>
    <scope>NUCLEOTIDE SEQUENCE [LARGE SCALE GENOMIC DNA]</scope>
    <source>
        <strain evidence="3 4">CBS 962.96</strain>
    </source>
</reference>
<dbReference type="Pfam" id="PF26147">
    <property type="entry name" value="AB_HYDROLASE_YMC0-YMC35"/>
    <property type="match status" value="1"/>
</dbReference>
<protein>
    <recommendedName>
        <fullName evidence="2">YMC020W-like alpha/beta hydrolase domain-containing protein</fullName>
    </recommendedName>
</protein>
<name>A0A4S8LB55_DENBC</name>
<feature type="compositionally biased region" description="Basic and acidic residues" evidence="1">
    <location>
        <begin position="145"/>
        <end position="166"/>
    </location>
</feature>
<feature type="compositionally biased region" description="Basic and acidic residues" evidence="1">
    <location>
        <begin position="238"/>
        <end position="284"/>
    </location>
</feature>
<feature type="compositionally biased region" description="Basic and acidic residues" evidence="1">
    <location>
        <begin position="205"/>
        <end position="218"/>
    </location>
</feature>
<feature type="domain" description="YMC020W-like alpha/beta hydrolase" evidence="2">
    <location>
        <begin position="394"/>
        <end position="737"/>
    </location>
</feature>
<dbReference type="EMBL" id="ML179524">
    <property type="protein sequence ID" value="THU85880.1"/>
    <property type="molecule type" value="Genomic_DNA"/>
</dbReference>
<dbReference type="AlphaFoldDB" id="A0A4S8LB55"/>
<sequence length="793" mass="86776">MSEGAADDAGKNAEENKEVNSGVPAETSSLVQSADTNQSVTSTASVHEASGVVLPVTAPAQLEPSPPEADVPSVDEIKSAPPTVPTDSTKPPRAASVFSGETVRSGAASWLAPWTWYGTGSSSALPSAVASSTSVDRGGSKLKRQMTESEKVKEEALARDRERETDADAASHTSPALAKEESTNTSLTSPASRSGWASLFSLTGKGKEAVDAVKRDENGMEVMDLDLDDEGTKPSSSDGRKVEKKSSNDPVKEKERKKEEEKLSSNKDLVKEKPKKEKEKEKERRSKSKSKPSGSGSSTPAPPPPNLVLPTWQDTFYTTPRSHLPSGVVPIKPLPGSTLGRTMKYVSGVLFSAEVDAERRREKERLYWDWGRSLPRAWEVVEYDEAVPDVLRGCKKVVVIGIHGWFPGAVIKSVLGEPTGTSAKFVNMTVQALEQFQSQHNVRLDKITKIPLEGEGTIDRRVEKLYTNLLANQQWMDDLHDADAIFVATHSQGSVVSTHLIDRLIRERHIRTSKNGTTQHLSDIGVTLVPLPPQRVCCLALCGIHLGPLRYLSTSTLVQPYIQYFESTAARELFEFQNTENDVSKAYVKALRNVVDNGTKMVYVASLNDQVVPIYSGLFTSVSHPLILRALYIDGDAYHSSDFLSNLLVLLLRVLNCGLSDSGLLAHLSEVTAGSLNGVGHSTAYEELATFSLAVNYLFLTNDGFEEHPELTLEPFNASAEMNDYEIPWALRDLIADERVAHFFSQEITDLRNAFREWNPKTSILRDIKRKLQPIQRLPSTLAPGSANSTSKL</sequence>
<feature type="compositionally biased region" description="Basic and acidic residues" evidence="1">
    <location>
        <begin position="8"/>
        <end position="18"/>
    </location>
</feature>
<keyword evidence="4" id="KW-1185">Reference proteome</keyword>
<evidence type="ECO:0000259" key="2">
    <source>
        <dbReference type="Pfam" id="PF26147"/>
    </source>
</evidence>
<feature type="region of interest" description="Disordered" evidence="1">
    <location>
        <begin position="121"/>
        <end position="311"/>
    </location>
</feature>
<evidence type="ECO:0000256" key="1">
    <source>
        <dbReference type="SAM" id="MobiDB-lite"/>
    </source>
</evidence>
<dbReference type="InterPro" id="IPR058933">
    <property type="entry name" value="YMC020W-like_ab_hydrolase"/>
</dbReference>
<feature type="region of interest" description="Disordered" evidence="1">
    <location>
        <begin position="1"/>
        <end position="102"/>
    </location>
</feature>
<dbReference type="OrthoDB" id="5598028at2759"/>
<feature type="compositionally biased region" description="Polar residues" evidence="1">
    <location>
        <begin position="183"/>
        <end position="192"/>
    </location>
</feature>
<evidence type="ECO:0000313" key="4">
    <source>
        <dbReference type="Proteomes" id="UP000297245"/>
    </source>
</evidence>
<dbReference type="Proteomes" id="UP000297245">
    <property type="component" value="Unassembled WGS sequence"/>
</dbReference>
<accession>A0A4S8LB55</accession>
<evidence type="ECO:0000313" key="3">
    <source>
        <dbReference type="EMBL" id="THU85880.1"/>
    </source>
</evidence>
<dbReference type="PANTHER" id="PTHR47349">
    <property type="entry name" value="CHROMOSOME 8, WHOLE GENOME SHOTGUN SEQUENCE"/>
    <property type="match status" value="1"/>
</dbReference>